<dbReference type="Gene3D" id="3.50.50.60">
    <property type="entry name" value="FAD/NAD(P)-binding domain"/>
    <property type="match status" value="1"/>
</dbReference>
<dbReference type="PANTHER" id="PTHR11552:SF210">
    <property type="entry name" value="GLUCOSE-METHANOL-CHOLINE OXIDOREDUCTASE N-TERMINAL DOMAIN-CONTAINING PROTEIN-RELATED"/>
    <property type="match status" value="1"/>
</dbReference>
<protein>
    <recommendedName>
        <fullName evidence="6">GMC oxidoreductase</fullName>
    </recommendedName>
</protein>
<gene>
    <name evidence="4" type="ORF">QC762_501280</name>
</gene>
<evidence type="ECO:0000256" key="1">
    <source>
        <dbReference type="ARBA" id="ARBA00010790"/>
    </source>
</evidence>
<proteinExistence type="inferred from homology"/>
<dbReference type="RefSeq" id="XP_062741635.1">
    <property type="nucleotide sequence ID" value="XM_062890555.1"/>
</dbReference>
<dbReference type="InterPro" id="IPR012132">
    <property type="entry name" value="GMC_OxRdtase"/>
</dbReference>
<dbReference type="PANTHER" id="PTHR11552">
    <property type="entry name" value="GLUCOSE-METHANOL-CHOLINE GMC OXIDOREDUCTASE"/>
    <property type="match status" value="1"/>
</dbReference>
<feature type="domain" description="Glucose-methanol-choline oxidoreductase N-terminal" evidence="2">
    <location>
        <begin position="6"/>
        <end position="317"/>
    </location>
</feature>
<feature type="domain" description="Glucose-methanol-choline oxidoreductase C-terminal" evidence="3">
    <location>
        <begin position="460"/>
        <end position="598"/>
    </location>
</feature>
<dbReference type="GeneID" id="87910462"/>
<dbReference type="Proteomes" id="UP001323405">
    <property type="component" value="Unassembled WGS sequence"/>
</dbReference>
<evidence type="ECO:0000313" key="4">
    <source>
        <dbReference type="EMBL" id="KAK4652660.1"/>
    </source>
</evidence>
<dbReference type="InterPro" id="IPR036188">
    <property type="entry name" value="FAD/NAD-bd_sf"/>
</dbReference>
<reference evidence="4 5" key="1">
    <citation type="journal article" date="2023" name="bioRxiv">
        <title>High-quality genome assemblies of four members of thePodospora anserinaspecies complex.</title>
        <authorList>
            <person name="Ament-Velasquez S.L."/>
            <person name="Vogan A.A."/>
            <person name="Wallerman O."/>
            <person name="Hartmann F."/>
            <person name="Gautier V."/>
            <person name="Silar P."/>
            <person name="Giraud T."/>
            <person name="Johannesson H."/>
        </authorList>
    </citation>
    <scope>NUCLEOTIDE SEQUENCE [LARGE SCALE GENOMIC DNA]</scope>
    <source>
        <strain evidence="4 5">CBS 415.72m</strain>
    </source>
</reference>
<comment type="similarity">
    <text evidence="1">Belongs to the GMC oxidoreductase family.</text>
</comment>
<comment type="caution">
    <text evidence="4">The sequence shown here is derived from an EMBL/GenBank/DDBJ whole genome shotgun (WGS) entry which is preliminary data.</text>
</comment>
<evidence type="ECO:0000313" key="5">
    <source>
        <dbReference type="Proteomes" id="UP001323405"/>
    </source>
</evidence>
<dbReference type="SUPFAM" id="SSF51905">
    <property type="entry name" value="FAD/NAD(P)-binding domain"/>
    <property type="match status" value="1"/>
</dbReference>
<evidence type="ECO:0000259" key="2">
    <source>
        <dbReference type="Pfam" id="PF00732"/>
    </source>
</evidence>
<dbReference type="InterPro" id="IPR007867">
    <property type="entry name" value="GMC_OxRtase_C"/>
</dbReference>
<name>A0ABR0GA74_9PEZI</name>
<keyword evidence="5" id="KW-1185">Reference proteome</keyword>
<dbReference type="InterPro" id="IPR000172">
    <property type="entry name" value="GMC_OxRdtase_N"/>
</dbReference>
<dbReference type="Gene3D" id="3.30.560.10">
    <property type="entry name" value="Glucose Oxidase, domain 3"/>
    <property type="match status" value="1"/>
</dbReference>
<sequence>MDSEHDFIIVGGGTSGLVVAARLTEDPNISVLVVEAGTEHTNDPRIRTPAFWLSVLGSPDFDWAYKTVPQKGLDGKVIPLSQGKLIGGSSAINGLAFVANSKAAVDAWGAFGNPGWDWETLGPYYKKFHTLAHPSDAAGKHLRLSYVDESVRGCDGPIKASFPEESKDPLPNAWVDTIGALGFPASGDPFSGKFSGGYVNALSVDPESRTRSDAATAYFEPAKSRPNLHVVTSALAEKILFDTAGASPKAVGVQIQKDGKTVTLAAKKEVILAAGVFGSPKLLELSGVGNRELLEKLNIPVVVDNPNVGENLQDHPVSSVSFEVEEGVKTIDALTRQDPEAVGAAMQEYMTNKSGPFAVGNFTGSLLPVADFVGPDGKSTLDQVIKQITASNPSPSSGDFTPHHTEFVHSVLANRAEGAGNLFMYAACANVNPDSVGADIIVKDASPANFVTICAALCYPLSRGSAHITSSNAADLSVIDPRYLEHPLDLEVQARLLRYAETIVRTEPLSKFIKRGGRRNAGAPADLGDLDVAKQYSKLSALSCWHPTSTCAMLPRERGGVVDARLHVHGVEGLRIVDSSIIPLATRGNTQTTVYAVAERAADLIKKEYGIGN</sequence>
<dbReference type="SUPFAM" id="SSF54373">
    <property type="entry name" value="FAD-linked reductases, C-terminal domain"/>
    <property type="match status" value="1"/>
</dbReference>
<accession>A0ABR0GA74</accession>
<dbReference type="Pfam" id="PF00732">
    <property type="entry name" value="GMC_oxred_N"/>
    <property type="match status" value="1"/>
</dbReference>
<dbReference type="PIRSF" id="PIRSF000137">
    <property type="entry name" value="Alcohol_oxidase"/>
    <property type="match status" value="1"/>
</dbReference>
<organism evidence="4 5">
    <name type="scientific">Podospora pseudocomata</name>
    <dbReference type="NCBI Taxonomy" id="2093779"/>
    <lineage>
        <taxon>Eukaryota</taxon>
        <taxon>Fungi</taxon>
        <taxon>Dikarya</taxon>
        <taxon>Ascomycota</taxon>
        <taxon>Pezizomycotina</taxon>
        <taxon>Sordariomycetes</taxon>
        <taxon>Sordariomycetidae</taxon>
        <taxon>Sordariales</taxon>
        <taxon>Podosporaceae</taxon>
        <taxon>Podospora</taxon>
    </lineage>
</organism>
<evidence type="ECO:0008006" key="6">
    <source>
        <dbReference type="Google" id="ProtNLM"/>
    </source>
</evidence>
<dbReference type="Pfam" id="PF05199">
    <property type="entry name" value="GMC_oxred_C"/>
    <property type="match status" value="1"/>
</dbReference>
<evidence type="ECO:0000259" key="3">
    <source>
        <dbReference type="Pfam" id="PF05199"/>
    </source>
</evidence>
<dbReference type="EMBL" id="JAFFHA010000007">
    <property type="protein sequence ID" value="KAK4652660.1"/>
    <property type="molecule type" value="Genomic_DNA"/>
</dbReference>